<dbReference type="InterPro" id="IPR036397">
    <property type="entry name" value="RNaseH_sf"/>
</dbReference>
<evidence type="ECO:0000313" key="4">
    <source>
        <dbReference type="EMBL" id="GEU72500.1"/>
    </source>
</evidence>
<evidence type="ECO:0000256" key="2">
    <source>
        <dbReference type="ARBA" id="ARBA00022801"/>
    </source>
</evidence>
<dbReference type="InterPro" id="IPR012337">
    <property type="entry name" value="RNaseH-like_sf"/>
</dbReference>
<dbReference type="InterPro" id="IPR013103">
    <property type="entry name" value="RVT_2"/>
</dbReference>
<dbReference type="PANTHER" id="PTHR42648:SF18">
    <property type="entry name" value="RETROTRANSPOSON, UNCLASSIFIED-LIKE PROTEIN"/>
    <property type="match status" value="1"/>
</dbReference>
<dbReference type="GO" id="GO:0003676">
    <property type="term" value="F:nucleic acid binding"/>
    <property type="evidence" value="ECO:0007669"/>
    <property type="project" value="InterPro"/>
</dbReference>
<dbReference type="InterPro" id="IPR025724">
    <property type="entry name" value="GAG-pre-integrase_dom"/>
</dbReference>
<keyword evidence="2" id="KW-0378">Hydrolase</keyword>
<dbReference type="Pfam" id="PF13976">
    <property type="entry name" value="gag_pre-integrs"/>
    <property type="match status" value="1"/>
</dbReference>
<dbReference type="GO" id="GO:0015074">
    <property type="term" value="P:DNA integration"/>
    <property type="evidence" value="ECO:0007669"/>
    <property type="project" value="InterPro"/>
</dbReference>
<dbReference type="InterPro" id="IPR001584">
    <property type="entry name" value="Integrase_cat-core"/>
</dbReference>
<evidence type="ECO:0000259" key="3">
    <source>
        <dbReference type="PROSITE" id="PS50994"/>
    </source>
</evidence>
<dbReference type="GO" id="GO:0046872">
    <property type="term" value="F:metal ion binding"/>
    <property type="evidence" value="ECO:0007669"/>
    <property type="project" value="UniProtKB-KW"/>
</dbReference>
<dbReference type="AlphaFoldDB" id="A0A6L2MFN7"/>
<name>A0A6L2MFN7_TANCI</name>
<dbReference type="PROSITE" id="PS50994">
    <property type="entry name" value="INTEGRASE"/>
    <property type="match status" value="1"/>
</dbReference>
<gene>
    <name evidence="4" type="ORF">Tci_044478</name>
</gene>
<dbReference type="GO" id="GO:0016787">
    <property type="term" value="F:hydrolase activity"/>
    <property type="evidence" value="ECO:0007669"/>
    <property type="project" value="UniProtKB-KW"/>
</dbReference>
<evidence type="ECO:0000256" key="1">
    <source>
        <dbReference type="ARBA" id="ARBA00022723"/>
    </source>
</evidence>
<comment type="caution">
    <text evidence="4">The sequence shown here is derived from an EMBL/GenBank/DDBJ whole genome shotgun (WGS) entry which is preliminary data.</text>
</comment>
<reference evidence="4" key="1">
    <citation type="journal article" date="2019" name="Sci. Rep.">
        <title>Draft genome of Tanacetum cinerariifolium, the natural source of mosquito coil.</title>
        <authorList>
            <person name="Yamashiro T."/>
            <person name="Shiraishi A."/>
            <person name="Satake H."/>
            <person name="Nakayama K."/>
        </authorList>
    </citation>
    <scope>NUCLEOTIDE SEQUENCE</scope>
</reference>
<sequence length="964" mass="111002">MSNTNTNLQTQTSNALHNAIMKVGGNDRSQMLAPGIDNDIYFTVDARPNACEMWKSIESLKQGESINVQDLKTNLYWEFRKFTSRDSKSLESYYSRGKAIFNSSTPIYDQEPAMVADDDKLMALISLSFKKIYKPTNKNFINSSNTSRANQDNNLRINRGTGYANQRVVNVVGARENVESTLVLFDVADNSRPIFDTKLLQKVQNDNDNYNVFANDKEHHEQLEYVNKTYLEEQGDTNITIDSLDMCTNEEMVDHDDEDYLAKERDLLASLIKKLKYEISDSQSVQTMNMLNRNYRMSFVKPVLLKKAQRANTRTYDIGVILTTSVRIPQLKSNQLDNRYMSNNSYMKKTKQPITVPISTREPKRTVNQSVATPLRRIGSWGTYLYYITLQDTSTPNPICLMAKATSSQAWLWHRYLSHLNFNTINLLSKYDIVTGLLKSKFVKDHLCSSFRTVRTDKDTKFLNKTLHAYFAQEEIEHHTPTTRTPKQNSIVERRNRTLVEAARTMLSAAKVPLYFWVEAIATTCFTQNHSLVIPRHENTPYHIINGQKPLVKFFHIFGYLCYIVRDGENLDKMKEKAALEQGSLSPSPQSQENVPQAIKTVTMSNELDFLFSLMFDELLNETTQVVSKSFAANADDAPDKRQQQITTKSTTITVDADIPPLNIQTTLETINIPPLNIQTTLETTSQAPTVTATESINQAEINKENAQVEEDEFINIFSTPVQERGEISSHHVDSSNMHTFYQRHPSEHRWTKDHPLEQVIRNPSQLIRIRRQLETDGEMSIQEELYQFERLDVWELVDRPLCKNVINIKWLWKNKHDEENTAIRNKTRLVAKGYGKNKGIDFEESCAPVARLEAVQLFVAYDAHKSFPVYRMDVKTTFLYGPLKEEVYINHPDGFIDPYHPDQVYRLKKALYGLKQSPGTTEYQLAELFTKALPEDRFKYHVRRLGMRCLTLEELEVLANESA</sequence>
<feature type="domain" description="Integrase catalytic" evidence="3">
    <location>
        <begin position="370"/>
        <end position="549"/>
    </location>
</feature>
<dbReference type="PANTHER" id="PTHR42648">
    <property type="entry name" value="TRANSPOSASE, PUTATIVE-RELATED"/>
    <property type="match status" value="1"/>
</dbReference>
<dbReference type="Pfam" id="PF07727">
    <property type="entry name" value="RVT_2"/>
    <property type="match status" value="1"/>
</dbReference>
<dbReference type="SUPFAM" id="SSF53098">
    <property type="entry name" value="Ribonuclease H-like"/>
    <property type="match status" value="1"/>
</dbReference>
<protein>
    <recommendedName>
        <fullName evidence="3">Integrase catalytic domain-containing protein</fullName>
    </recommendedName>
</protein>
<dbReference type="Gene3D" id="3.30.420.10">
    <property type="entry name" value="Ribonuclease H-like superfamily/Ribonuclease H"/>
    <property type="match status" value="1"/>
</dbReference>
<proteinExistence type="predicted"/>
<accession>A0A6L2MFN7</accession>
<keyword evidence="1" id="KW-0479">Metal-binding</keyword>
<dbReference type="InterPro" id="IPR039537">
    <property type="entry name" value="Retrotran_Ty1/copia-like"/>
</dbReference>
<organism evidence="4">
    <name type="scientific">Tanacetum cinerariifolium</name>
    <name type="common">Dalmatian daisy</name>
    <name type="synonym">Chrysanthemum cinerariifolium</name>
    <dbReference type="NCBI Taxonomy" id="118510"/>
    <lineage>
        <taxon>Eukaryota</taxon>
        <taxon>Viridiplantae</taxon>
        <taxon>Streptophyta</taxon>
        <taxon>Embryophyta</taxon>
        <taxon>Tracheophyta</taxon>
        <taxon>Spermatophyta</taxon>
        <taxon>Magnoliopsida</taxon>
        <taxon>eudicotyledons</taxon>
        <taxon>Gunneridae</taxon>
        <taxon>Pentapetalae</taxon>
        <taxon>asterids</taxon>
        <taxon>campanulids</taxon>
        <taxon>Asterales</taxon>
        <taxon>Asteraceae</taxon>
        <taxon>Asteroideae</taxon>
        <taxon>Anthemideae</taxon>
        <taxon>Anthemidinae</taxon>
        <taxon>Tanacetum</taxon>
    </lineage>
</organism>
<dbReference type="EMBL" id="BKCJ010006505">
    <property type="protein sequence ID" value="GEU72500.1"/>
    <property type="molecule type" value="Genomic_DNA"/>
</dbReference>